<gene>
    <name evidence="1" type="ORF">KAK03_11800</name>
</gene>
<evidence type="ECO:0000313" key="2">
    <source>
        <dbReference type="Proteomes" id="UP000676246"/>
    </source>
</evidence>
<dbReference type="EMBL" id="JAGQDD010000007">
    <property type="protein sequence ID" value="MBQ0931171.1"/>
    <property type="molecule type" value="Genomic_DNA"/>
</dbReference>
<sequence length="126" mass="13366">MNRHTTERPAGSGDRYLIDELTRDMPEHVREEYEERAAILEFDGGMTRECAEFASVALLLLRRSPASYGVLPARVGAGQGAGIGLTAGASPWADSGPSWADLAAALRALGGTAALVRPDADRDTPE</sequence>
<dbReference type="Proteomes" id="UP000676246">
    <property type="component" value="Unassembled WGS sequence"/>
</dbReference>
<proteinExistence type="predicted"/>
<name>A0A941BEI8_9BURK</name>
<evidence type="ECO:0000313" key="1">
    <source>
        <dbReference type="EMBL" id="MBQ0931171.1"/>
    </source>
</evidence>
<protein>
    <submittedName>
        <fullName evidence="1">Uncharacterized protein</fullName>
    </submittedName>
</protein>
<comment type="caution">
    <text evidence="1">The sequence shown here is derived from an EMBL/GenBank/DDBJ whole genome shotgun (WGS) entry which is preliminary data.</text>
</comment>
<accession>A0A941BEI8</accession>
<reference evidence="1 2" key="1">
    <citation type="submission" date="2021-04" db="EMBL/GenBank/DDBJ databases">
        <title>The genome sequence of Ideonella sp. 3Y2.</title>
        <authorList>
            <person name="Liu Y."/>
        </authorList>
    </citation>
    <scope>NUCLEOTIDE SEQUENCE [LARGE SCALE GENOMIC DNA]</scope>
    <source>
        <strain evidence="1 2">3Y2</strain>
    </source>
</reference>
<keyword evidence="2" id="KW-1185">Reference proteome</keyword>
<dbReference type="RefSeq" id="WP_210854156.1">
    <property type="nucleotide sequence ID" value="NZ_JAGQDD010000007.1"/>
</dbReference>
<dbReference type="AlphaFoldDB" id="A0A941BEI8"/>
<organism evidence="1 2">
    <name type="scientific">Ideonella alba</name>
    <dbReference type="NCBI Taxonomy" id="2824118"/>
    <lineage>
        <taxon>Bacteria</taxon>
        <taxon>Pseudomonadati</taxon>
        <taxon>Pseudomonadota</taxon>
        <taxon>Betaproteobacteria</taxon>
        <taxon>Burkholderiales</taxon>
        <taxon>Sphaerotilaceae</taxon>
        <taxon>Ideonella</taxon>
    </lineage>
</organism>